<sequence length="602" mass="64786">MSLLFTANRLTPFIYLIHRFLTLLIKSMSAGPFHSSPQDITVTFKQQPPAYAFLSHPPPQKKRPTQPLPSPPSQTQSILQKPSARRRSHTFSTIVAWASHVQPGSPAPISPHSPRRRPSVTSTRRPSIGIGRKASITSTRVPSGSFFNIIDTPTTYRSATTPSVANFKADLTAVGYTSVFVHLPNTPLSAALPIVLKSAGPDATHIPIPPIPVSPSRQTRTLTRSRSLSVLKLLRKRAQSKTTSSPPSPPAHKMKSKVSSDAIAKRKRAKYAATRPAPLANELALMQFADGGNMDSHIKRVMDAQAKAVAGPGRVAGVGDVYRDGEGGVWWDQAEEWEYAHLLGGSDPKTQGTGDMDWVTFDNGAKSPKNAHTLIAPCTAGEGEERRGSVSTQDSDLDPQYIVQPTDHFDTDDLAVFGSALVPLVSRKPAMSVLALPARSRRTAKHLRKPEYMVDAAFPRIPGSPKGARFPASATGAVAKPKPKGKARRRPAPLTLSPPSPAFKQPSSSPLDAEKVRKDFIESSFEPAVPATPATPSTAAIAQATVDTRGKLTSRALNLPFRNVNSSTASLPAKKSLGVKPSRLNMNVMGLFRSNRKEGVVH</sequence>
<dbReference type="AlphaFoldDB" id="F8P381"/>
<gene>
    <name evidence="2" type="ORF">SERLADRAFT_417006</name>
</gene>
<dbReference type="EMBL" id="GL945437">
    <property type="protein sequence ID" value="EGO22612.1"/>
    <property type="molecule type" value="Genomic_DNA"/>
</dbReference>
<protein>
    <submittedName>
        <fullName evidence="2">Uncharacterized protein</fullName>
    </submittedName>
</protein>
<organism>
    <name type="scientific">Serpula lacrymans var. lacrymans (strain S7.9)</name>
    <name type="common">Dry rot fungus</name>
    <dbReference type="NCBI Taxonomy" id="578457"/>
    <lineage>
        <taxon>Eukaryota</taxon>
        <taxon>Fungi</taxon>
        <taxon>Dikarya</taxon>
        <taxon>Basidiomycota</taxon>
        <taxon>Agaricomycotina</taxon>
        <taxon>Agaricomycetes</taxon>
        <taxon>Agaricomycetidae</taxon>
        <taxon>Boletales</taxon>
        <taxon>Coniophorineae</taxon>
        <taxon>Serpulaceae</taxon>
        <taxon>Serpula</taxon>
    </lineage>
</organism>
<feature type="region of interest" description="Disordered" evidence="1">
    <location>
        <begin position="51"/>
        <end position="84"/>
    </location>
</feature>
<feature type="region of interest" description="Disordered" evidence="1">
    <location>
        <begin position="236"/>
        <end position="260"/>
    </location>
</feature>
<dbReference type="GeneID" id="18813552"/>
<feature type="region of interest" description="Disordered" evidence="1">
    <location>
        <begin position="102"/>
        <end position="135"/>
    </location>
</feature>
<dbReference type="OrthoDB" id="3233731at2759"/>
<accession>F8P381</accession>
<evidence type="ECO:0000256" key="1">
    <source>
        <dbReference type="SAM" id="MobiDB-lite"/>
    </source>
</evidence>
<dbReference type="KEGG" id="sla:SERLADRAFT_417006"/>
<dbReference type="RefSeq" id="XP_007321150.1">
    <property type="nucleotide sequence ID" value="XM_007321088.1"/>
</dbReference>
<dbReference type="HOGENOM" id="CLU_491847_0_0_1"/>
<dbReference type="Proteomes" id="UP000008064">
    <property type="component" value="Unassembled WGS sequence"/>
</dbReference>
<feature type="compositionally biased region" description="Basic residues" evidence="1">
    <location>
        <begin position="481"/>
        <end position="491"/>
    </location>
</feature>
<feature type="region of interest" description="Disordered" evidence="1">
    <location>
        <begin position="464"/>
        <end position="512"/>
    </location>
</feature>
<name>F8P381_SERL9</name>
<proteinExistence type="predicted"/>
<evidence type="ECO:0000313" key="2">
    <source>
        <dbReference type="EMBL" id="EGO22612.1"/>
    </source>
</evidence>
<reference evidence="2" key="1">
    <citation type="submission" date="2011-04" db="EMBL/GenBank/DDBJ databases">
        <title>Evolution of plant cell wall degrading machinery underlies the functional diversity of forest fungi.</title>
        <authorList>
            <consortium name="US DOE Joint Genome Institute (JGI-PGF)"/>
            <person name="Eastwood D.C."/>
            <person name="Floudas D."/>
            <person name="Binder M."/>
            <person name="Majcherczyk A."/>
            <person name="Schneider P."/>
            <person name="Aerts A."/>
            <person name="Asiegbu F.O."/>
            <person name="Baker S.E."/>
            <person name="Barry K."/>
            <person name="Bendiksby M."/>
            <person name="Blumentritt M."/>
            <person name="Coutinho P.M."/>
            <person name="Cullen D."/>
            <person name="Cullen D."/>
            <person name="Gathman A."/>
            <person name="Goodell B."/>
            <person name="Henrissat B."/>
            <person name="Ihrmark K."/>
            <person name="Kauserud H."/>
            <person name="Kohler A."/>
            <person name="LaButti K."/>
            <person name="Lapidus A."/>
            <person name="Lavin J.L."/>
            <person name="Lee Y.-H."/>
            <person name="Lindquist E."/>
            <person name="Lilly W."/>
            <person name="Lucas S."/>
            <person name="Morin E."/>
            <person name="Murat C."/>
            <person name="Oguiza J.A."/>
            <person name="Park J."/>
            <person name="Pisabarro A.G."/>
            <person name="Riley R."/>
            <person name="Rosling A."/>
            <person name="Salamov A."/>
            <person name="Schmidt O."/>
            <person name="Schmutz J."/>
            <person name="Skrede I."/>
            <person name="Stenlid J."/>
            <person name="Wiebenga A."/>
            <person name="Xie X."/>
            <person name="Kues U."/>
            <person name="Hibbett D.S."/>
            <person name="Hoffmeister D."/>
            <person name="Hogberg N."/>
            <person name="Martin F."/>
            <person name="Grigoriev I.V."/>
            <person name="Watkinson S.C."/>
        </authorList>
    </citation>
    <scope>NUCLEOTIDE SEQUENCE</scope>
    <source>
        <strain evidence="2">S7.9</strain>
    </source>
</reference>